<keyword evidence="12 14" id="KW-0456">Lyase</keyword>
<feature type="binding site" evidence="14">
    <location>
        <begin position="235"/>
        <end position="237"/>
    </location>
    <ligand>
        <name>4-CDP-2-C-methyl-D-erythritol 2-phosphate</name>
        <dbReference type="ChEBI" id="CHEBI:57919"/>
    </ligand>
</feature>
<feature type="site" description="Transition state stabilizer" evidence="14">
    <location>
        <position position="13"/>
    </location>
</feature>
<dbReference type="EC" id="4.6.1.12" evidence="14"/>
<feature type="site" description="Transition state stabilizer" evidence="14">
    <location>
        <position position="360"/>
    </location>
</feature>
<dbReference type="InterPro" id="IPR018294">
    <property type="entry name" value="ISPD_synthase_CS"/>
</dbReference>
<evidence type="ECO:0000256" key="12">
    <source>
        <dbReference type="ARBA" id="ARBA00023239"/>
    </source>
</evidence>
<dbReference type="NCBIfam" id="TIGR00151">
    <property type="entry name" value="ispF"/>
    <property type="match status" value="1"/>
</dbReference>
<comment type="catalytic activity">
    <reaction evidence="2 14">
        <text>2-C-methyl-D-erythritol 4-phosphate + CTP + H(+) = 4-CDP-2-C-methyl-D-erythritol + diphosphate</text>
        <dbReference type="Rhea" id="RHEA:13429"/>
        <dbReference type="ChEBI" id="CHEBI:15378"/>
        <dbReference type="ChEBI" id="CHEBI:33019"/>
        <dbReference type="ChEBI" id="CHEBI:37563"/>
        <dbReference type="ChEBI" id="CHEBI:57823"/>
        <dbReference type="ChEBI" id="CHEBI:58262"/>
        <dbReference type="EC" id="2.7.7.60"/>
    </reaction>
</comment>
<dbReference type="PROSITE" id="PS01295">
    <property type="entry name" value="ISPD"/>
    <property type="match status" value="1"/>
</dbReference>
<gene>
    <name evidence="14 16" type="primary">ispDF</name>
    <name evidence="16" type="ORF">BHK69_19520</name>
</gene>
<evidence type="ECO:0000256" key="9">
    <source>
        <dbReference type="ARBA" id="ARBA00022695"/>
    </source>
</evidence>
<dbReference type="PROSITE" id="PS01350">
    <property type="entry name" value="ISPF"/>
    <property type="match status" value="1"/>
</dbReference>
<evidence type="ECO:0000256" key="13">
    <source>
        <dbReference type="ARBA" id="ARBA00023268"/>
    </source>
</evidence>
<feature type="binding site" evidence="14">
    <location>
        <begin position="359"/>
        <end position="362"/>
    </location>
    <ligand>
        <name>4-CDP-2-C-methyl-D-erythritol 2-phosphate</name>
        <dbReference type="ChEBI" id="CHEBI:57919"/>
    </ligand>
</feature>
<keyword evidence="8 14" id="KW-0808">Transferase</keyword>
<dbReference type="GO" id="GO:0050518">
    <property type="term" value="F:2-C-methyl-D-erythritol 4-phosphate cytidylyltransferase activity"/>
    <property type="evidence" value="ECO:0007669"/>
    <property type="project" value="UniProtKB-UniRule"/>
</dbReference>
<comment type="caution">
    <text evidence="14">Lacks conserved residue(s) required for the propagation of feature annotation.</text>
</comment>
<evidence type="ECO:0000256" key="7">
    <source>
        <dbReference type="ARBA" id="ARBA00009789"/>
    </source>
</evidence>
<dbReference type="HAMAP" id="MF_01520">
    <property type="entry name" value="IspDF"/>
    <property type="match status" value="1"/>
</dbReference>
<dbReference type="Gene3D" id="3.30.1330.50">
    <property type="entry name" value="2-C-methyl-D-erythritol 2,4-cyclodiphosphate synthase"/>
    <property type="match status" value="1"/>
</dbReference>
<reference evidence="16 17" key="1">
    <citation type="journal article" date="2015" name="Antonie Van Leeuwenhoek">
        <title>Bosea vaviloviae sp. nov., a new species of slow-growing rhizobia isolated from nodules of the relict species Vavilovia formosa (Stev.) Fed.</title>
        <authorList>
            <person name="Safronova V.I."/>
            <person name="Kuznetsova I.G."/>
            <person name="Sazanova A.L."/>
            <person name="Kimeklis A.K."/>
            <person name="Belimov A.A."/>
            <person name="Andronov E.E."/>
            <person name="Pinaev A.G."/>
            <person name="Chizhevskaya E.P."/>
            <person name="Pukhaev A.R."/>
            <person name="Popov K.P."/>
            <person name="Willems A."/>
            <person name="Tikhonovich I.A."/>
        </authorList>
    </citation>
    <scope>NUCLEOTIDE SEQUENCE [LARGE SCALE GENOMIC DNA]</scope>
    <source>
        <strain evidence="16 17">Vaf18</strain>
    </source>
</reference>
<feature type="binding site" evidence="14">
    <location>
        <position position="269"/>
    </location>
    <ligand>
        <name>a divalent metal cation</name>
        <dbReference type="ChEBI" id="CHEBI:60240"/>
    </ligand>
</feature>
<dbReference type="HAMAP" id="MF_00107">
    <property type="entry name" value="IspF"/>
    <property type="match status" value="1"/>
</dbReference>
<feature type="binding site" evidence="14">
    <location>
        <position position="366"/>
    </location>
    <ligand>
        <name>4-CDP-2-C-methyl-D-erythritol 2-phosphate</name>
        <dbReference type="ChEBI" id="CHEBI:57919"/>
    </ligand>
</feature>
<name>A0A1D7UB66_9HYPH</name>
<dbReference type="Pfam" id="PF01128">
    <property type="entry name" value="IspD"/>
    <property type="match status" value="1"/>
</dbReference>
<dbReference type="EMBL" id="CP017147">
    <property type="protein sequence ID" value="AOO84621.1"/>
    <property type="molecule type" value="Genomic_DNA"/>
</dbReference>
<evidence type="ECO:0000256" key="1">
    <source>
        <dbReference type="ARBA" id="ARBA00000200"/>
    </source>
</evidence>
<feature type="binding site" evidence="14">
    <location>
        <position position="369"/>
    </location>
    <ligand>
        <name>4-CDP-2-C-methyl-D-erythritol 2-phosphate</name>
        <dbReference type="ChEBI" id="CHEBI:57919"/>
    </ligand>
</feature>
<feature type="site" description="Transition state stabilizer" evidence="14">
    <location>
        <position position="20"/>
    </location>
</feature>
<dbReference type="InterPro" id="IPR001228">
    <property type="entry name" value="IspD"/>
</dbReference>
<feature type="site" description="Positions MEP for the nucleophilic attack" evidence="14">
    <location>
        <position position="154"/>
    </location>
</feature>
<dbReference type="InterPro" id="IPR036571">
    <property type="entry name" value="MECDP_synthase_sf"/>
</dbReference>
<accession>A0A1D7UB66</accession>
<dbReference type="Gene3D" id="3.90.550.10">
    <property type="entry name" value="Spore Coat Polysaccharide Biosynthesis Protein SpsA, Chain A"/>
    <property type="match status" value="1"/>
</dbReference>
<dbReference type="UniPathway" id="UPA00056">
    <property type="reaction ID" value="UER00093"/>
</dbReference>
<dbReference type="SUPFAM" id="SSF53448">
    <property type="entry name" value="Nucleotide-diphospho-sugar transferases"/>
    <property type="match status" value="1"/>
</dbReference>
<dbReference type="InterPro" id="IPR020555">
    <property type="entry name" value="MECDP_synthase_CS"/>
</dbReference>
<feature type="domain" description="2-C-methyl-D-erythritol 2,4-cyclodiphosphate synthase" evidence="15">
    <location>
        <begin position="229"/>
        <end position="381"/>
    </location>
</feature>
<feature type="region of interest" description="2-C-methyl-D-erythritol 4-phosphate cytidylyltransferase" evidence="14">
    <location>
        <begin position="1"/>
        <end position="228"/>
    </location>
</feature>
<dbReference type="STRING" id="1526658.BHK69_19520"/>
<evidence type="ECO:0000256" key="5">
    <source>
        <dbReference type="ARBA" id="ARBA00004787"/>
    </source>
</evidence>
<comment type="similarity">
    <text evidence="14">In the C-terminal section; belongs to the IspF family.</text>
</comment>
<comment type="similarity">
    <text evidence="14">In the N-terminal section; belongs to the IspD/TarI cytidylyltransferase family. IspD subfamily.</text>
</comment>
<comment type="cofactor">
    <cofactor evidence="3 14">
        <name>a divalent metal cation</name>
        <dbReference type="ChEBI" id="CHEBI:60240"/>
    </cofactor>
</comment>
<comment type="pathway">
    <text evidence="5 14">Isoprenoid biosynthesis; isopentenyl diphosphate biosynthesis via DXP pathway; isopentenyl diphosphate from 1-deoxy-D-xylulose 5-phosphate: step 2/6.</text>
</comment>
<feature type="binding site" evidence="14">
    <location>
        <position position="237"/>
    </location>
    <ligand>
        <name>a divalent metal cation</name>
        <dbReference type="ChEBI" id="CHEBI:60240"/>
    </ligand>
</feature>
<dbReference type="SUPFAM" id="SSF69765">
    <property type="entry name" value="IpsF-like"/>
    <property type="match status" value="1"/>
</dbReference>
<evidence type="ECO:0000256" key="8">
    <source>
        <dbReference type="ARBA" id="ARBA00022679"/>
    </source>
</evidence>
<feature type="site" description="Positions MEP for the nucleophilic attack" evidence="14">
    <location>
        <position position="211"/>
    </location>
</feature>
<dbReference type="InterPro" id="IPR034683">
    <property type="entry name" value="IspD/TarI"/>
</dbReference>
<comment type="function">
    <text evidence="14">Bifunctional enzyme that catalyzes the formation of 4-diphosphocytidyl-2-C-methyl-D-erythritol from CTP and 2-C-methyl-D-erythritol 4-phosphate (MEP) (IspD), and catalyzes the conversion of 4-diphosphocytidyl-2-C-methyl-D-erythritol 2-phosphate (CDP-ME2P) to 2-C-methyl-D-erythritol 2,4-cyclodiphosphate (ME-CPP) with a corresponding release of cytidine 5-monophosphate (CMP) (IspF).</text>
</comment>
<dbReference type="CDD" id="cd00554">
    <property type="entry name" value="MECDP_synthase"/>
    <property type="match status" value="1"/>
</dbReference>
<keyword evidence="9 14" id="KW-0548">Nucleotidyltransferase</keyword>
<dbReference type="NCBIfam" id="TIGR00453">
    <property type="entry name" value="ispD"/>
    <property type="match status" value="1"/>
</dbReference>
<dbReference type="KEGG" id="bvv:BHK69_19520"/>
<keyword evidence="13 14" id="KW-0511">Multifunctional enzyme</keyword>
<comment type="catalytic activity">
    <reaction evidence="1 14">
        <text>4-CDP-2-C-methyl-D-erythritol 2-phosphate = 2-C-methyl-D-erythritol 2,4-cyclic diphosphate + CMP</text>
        <dbReference type="Rhea" id="RHEA:23864"/>
        <dbReference type="ChEBI" id="CHEBI:57919"/>
        <dbReference type="ChEBI" id="CHEBI:58483"/>
        <dbReference type="ChEBI" id="CHEBI:60377"/>
        <dbReference type="EC" id="4.6.1.12"/>
    </reaction>
</comment>
<feature type="binding site" evidence="14">
    <location>
        <position position="235"/>
    </location>
    <ligand>
        <name>a divalent metal cation</name>
        <dbReference type="ChEBI" id="CHEBI:60240"/>
    </ligand>
</feature>
<proteinExistence type="inferred from homology"/>
<feature type="binding site" evidence="14">
    <location>
        <begin position="261"/>
        <end position="262"/>
    </location>
    <ligand>
        <name>4-CDP-2-C-methyl-D-erythritol 2-phosphate</name>
        <dbReference type="ChEBI" id="CHEBI:57919"/>
    </ligand>
</feature>
<dbReference type="NCBIfam" id="NF006899">
    <property type="entry name" value="PRK09382.1"/>
    <property type="match status" value="1"/>
</dbReference>
<keyword evidence="17" id="KW-1185">Reference proteome</keyword>
<dbReference type="PANTHER" id="PTHR43181">
    <property type="entry name" value="2-C-METHYL-D-ERYTHRITOL 2,4-CYCLODIPHOSPHATE SYNTHASE, CHLOROPLASTIC"/>
    <property type="match status" value="1"/>
</dbReference>
<dbReference type="EC" id="2.7.7.60" evidence="14"/>
<evidence type="ECO:0000313" key="17">
    <source>
        <dbReference type="Proteomes" id="UP000094969"/>
    </source>
</evidence>
<evidence type="ECO:0000256" key="14">
    <source>
        <dbReference type="HAMAP-Rule" id="MF_01520"/>
    </source>
</evidence>
<evidence type="ECO:0000256" key="11">
    <source>
        <dbReference type="ARBA" id="ARBA00023229"/>
    </source>
</evidence>
<evidence type="ECO:0000256" key="6">
    <source>
        <dbReference type="ARBA" id="ARBA00008480"/>
    </source>
</evidence>
<dbReference type="GO" id="GO:0008685">
    <property type="term" value="F:2-C-methyl-D-erythritol 2,4-cyclodiphosphate synthase activity"/>
    <property type="evidence" value="ECO:0007669"/>
    <property type="project" value="UniProtKB-UniRule"/>
</dbReference>
<feature type="binding site" evidence="14">
    <location>
        <begin position="283"/>
        <end position="285"/>
    </location>
    <ligand>
        <name>4-CDP-2-C-methyl-D-erythritol 2-phosphate</name>
        <dbReference type="ChEBI" id="CHEBI:57919"/>
    </ligand>
</feature>
<dbReference type="Pfam" id="PF02542">
    <property type="entry name" value="YgbB"/>
    <property type="match status" value="1"/>
</dbReference>
<comment type="pathway">
    <text evidence="4 14">Isoprenoid biosynthesis; isopentenyl diphosphate biosynthesis via DXP pathway; isopentenyl diphosphate from 1-deoxy-D-xylulose 5-phosphate: step 4/6.</text>
</comment>
<comment type="similarity">
    <text evidence="7">Belongs to the IspD/TarI cytidylyltransferase family. IspD subfamily.</text>
</comment>
<dbReference type="InterPro" id="IPR003526">
    <property type="entry name" value="MECDP_synthase"/>
</dbReference>
<dbReference type="InterPro" id="IPR026596">
    <property type="entry name" value="IspD/F"/>
</dbReference>
<keyword evidence="10 14" id="KW-0479">Metal-binding</keyword>
<dbReference type="GO" id="GO:0046872">
    <property type="term" value="F:metal ion binding"/>
    <property type="evidence" value="ECO:0007669"/>
    <property type="project" value="UniProtKB-KW"/>
</dbReference>
<organism evidence="16 17">
    <name type="scientific">Bosea vaviloviae</name>
    <dbReference type="NCBI Taxonomy" id="1526658"/>
    <lineage>
        <taxon>Bacteria</taxon>
        <taxon>Pseudomonadati</taxon>
        <taxon>Pseudomonadota</taxon>
        <taxon>Alphaproteobacteria</taxon>
        <taxon>Hyphomicrobiales</taxon>
        <taxon>Boseaceae</taxon>
        <taxon>Bosea</taxon>
    </lineage>
</organism>
<feature type="site" description="Transition state stabilizer" evidence="14">
    <location>
        <position position="261"/>
    </location>
</feature>
<dbReference type="InterPro" id="IPR029044">
    <property type="entry name" value="Nucleotide-diphossugar_trans"/>
</dbReference>
<sequence length="387" mass="40368">MAALIVAAGRGLRAGGDLPKQYRALAGRPVLAQALTPFLADAAIDHVMVVIGPGDNARYAHAVADLPTGKLLSPAQGGATRQDSVRLGLQALAATGFDGIVLVHDAARPFVTAALMRRTVDALQSEIAAIPALPVTDTIKRLGSDGRVAETPPRDTLVSVQTPQGFHFKALLAAHEAAVAAGLSGFTDDAALMEWAGHPVKTFPGDPANVKLTHPQDFDRSQGAPLHVRVATGYDVHAFGDGDHVWLGGTRIAHDRGVVAHSDGDVALHALTDALLGALTEGDIGTHFPPSDPQWKDAASAQFLAFAAERVRQRGGRIDFLDLTIVCEAPKIGPHREAIRAAIAAAAAIRIDQVAIKATTSERMGFTGRGEGLAALATATIRLPEPE</sequence>
<evidence type="ECO:0000259" key="15">
    <source>
        <dbReference type="Pfam" id="PF02542"/>
    </source>
</evidence>
<protein>
    <recommendedName>
        <fullName evidence="14">Bifunctional enzyme IspD/IspF</fullName>
    </recommendedName>
    <domain>
        <recommendedName>
            <fullName evidence="14">2-C-methyl-D-erythritol 4-phosphate cytidylyltransferase</fullName>
            <ecNumber evidence="14">2.7.7.60</ecNumber>
        </recommendedName>
        <alternativeName>
            <fullName evidence="14">4-diphosphocytidyl-2C-methyl-D-erythritol synthase</fullName>
        </alternativeName>
        <alternativeName>
            <fullName evidence="14">MEP cytidylyltransferase</fullName>
            <shortName evidence="14">MCT</shortName>
        </alternativeName>
    </domain>
    <domain>
        <recommendedName>
            <fullName evidence="14">2-C-methyl-D-erythritol 2,4-cyclodiphosphate synthase</fullName>
            <shortName evidence="14">MECDP-synthase</shortName>
            <shortName evidence="14">MECPP-synthase</shortName>
            <shortName evidence="14">MECPS</shortName>
            <ecNumber evidence="14">4.6.1.12</ecNumber>
        </recommendedName>
    </domain>
</protein>
<evidence type="ECO:0000256" key="10">
    <source>
        <dbReference type="ARBA" id="ARBA00022723"/>
    </source>
</evidence>
<dbReference type="GO" id="GO:0019288">
    <property type="term" value="P:isopentenyl diphosphate biosynthetic process, methylerythritol 4-phosphate pathway"/>
    <property type="evidence" value="ECO:0007669"/>
    <property type="project" value="UniProtKB-UniRule"/>
</dbReference>
<dbReference type="HAMAP" id="MF_00108">
    <property type="entry name" value="IspD"/>
    <property type="match status" value="1"/>
</dbReference>
<dbReference type="GO" id="GO:0016114">
    <property type="term" value="P:terpenoid biosynthetic process"/>
    <property type="evidence" value="ECO:0007669"/>
    <property type="project" value="InterPro"/>
</dbReference>
<feature type="region of interest" description="2-C-methyl-D-erythritol 2,4-cyclodiphosphate synthase" evidence="14">
    <location>
        <begin position="229"/>
        <end position="387"/>
    </location>
</feature>
<evidence type="ECO:0000256" key="3">
    <source>
        <dbReference type="ARBA" id="ARBA00001968"/>
    </source>
</evidence>
<evidence type="ECO:0000256" key="2">
    <source>
        <dbReference type="ARBA" id="ARBA00001282"/>
    </source>
</evidence>
<dbReference type="PANTHER" id="PTHR43181:SF1">
    <property type="entry name" value="2-C-METHYL-D-ERYTHRITOL 2,4-CYCLODIPHOSPHATE SYNTHASE, CHLOROPLASTIC"/>
    <property type="match status" value="1"/>
</dbReference>
<dbReference type="FunFam" id="3.90.550.10:FF:000003">
    <property type="entry name" value="2-C-methyl-D-erythritol 4-phosphate cytidylyltransferase"/>
    <property type="match status" value="1"/>
</dbReference>
<keyword evidence="11 14" id="KW-0414">Isoprene biosynthesis</keyword>
<dbReference type="AlphaFoldDB" id="A0A1D7UB66"/>
<dbReference type="CDD" id="cd02516">
    <property type="entry name" value="CDP-ME_synthetase"/>
    <property type="match status" value="1"/>
</dbReference>
<evidence type="ECO:0000313" key="16">
    <source>
        <dbReference type="EMBL" id="AOO84621.1"/>
    </source>
</evidence>
<dbReference type="Proteomes" id="UP000094969">
    <property type="component" value="Chromosome"/>
</dbReference>
<evidence type="ECO:0000256" key="4">
    <source>
        <dbReference type="ARBA" id="ARBA00004709"/>
    </source>
</evidence>
<comment type="similarity">
    <text evidence="6">Belongs to the IspF family.</text>
</comment>